<comment type="pathway">
    <text evidence="1">Metabolic intermediate biosynthesis; chorismate biosynthesis; chorismate from D-erythrose 4-phosphate and phosphoenolpyruvate: step 6/7.</text>
</comment>
<organism evidence="10 11">
    <name type="scientific">Falsiporphyromonas endometrii</name>
    <dbReference type="NCBI Taxonomy" id="1387297"/>
    <lineage>
        <taxon>Bacteria</taxon>
        <taxon>Pseudomonadati</taxon>
        <taxon>Bacteroidota</taxon>
        <taxon>Bacteroidia</taxon>
        <taxon>Bacteroidales</taxon>
        <taxon>Porphyromonadaceae</taxon>
        <taxon>Falsiporphyromonas</taxon>
    </lineage>
</organism>
<evidence type="ECO:0000313" key="10">
    <source>
        <dbReference type="EMBL" id="MFC4665461.1"/>
    </source>
</evidence>
<evidence type="ECO:0000256" key="1">
    <source>
        <dbReference type="ARBA" id="ARBA00004811"/>
    </source>
</evidence>
<protein>
    <recommendedName>
        <fullName evidence="3">3-phosphoshikimate 1-carboxyvinyltransferase</fullName>
        <ecNumber evidence="3">2.5.1.19</ecNumber>
    </recommendedName>
    <alternativeName>
        <fullName evidence="7">5-enolpyruvylshikimate-3-phosphate synthase</fullName>
    </alternativeName>
</protein>
<evidence type="ECO:0000256" key="8">
    <source>
        <dbReference type="ARBA" id="ARBA00044633"/>
    </source>
</evidence>
<dbReference type="PANTHER" id="PTHR21090">
    <property type="entry name" value="AROM/DEHYDROQUINATE SYNTHASE"/>
    <property type="match status" value="1"/>
</dbReference>
<keyword evidence="5" id="KW-0808">Transferase</keyword>
<evidence type="ECO:0000256" key="4">
    <source>
        <dbReference type="ARBA" id="ARBA00022605"/>
    </source>
</evidence>
<comment type="similarity">
    <text evidence="2">Belongs to the EPSP synthase family.</text>
</comment>
<name>A0ABV9K724_9PORP</name>
<sequence length="437" mass="48953">MQQVIITYDELDRTGYRESVLLPLSKSIFAREAVVSALSGNIKKLIDILAIERNRGREVSQDIDILFRALIPEHKQMVDVGASGTALRLLLSYFALTTDTEIILSGSERIKQRPLTPLIEALRNLGAHIDCLEMDGYAPIKIGKSNLRGGHVSLDPGISSQFVTSLLLIAPYLPGGLTIEFLAPPVSVPYIHMTVEMMIYYGISVDIKKRCGHIQSIRVRQGTYREGDRAVERDWSAAAFFYMYEALADYPATMVFDHLYLDSIQGDVVTKEYFLSLGILTTETEEKGIALDKLDYKGPDFIEVDFEDCPDMMPAWVVTATLLGLRFEAKGIDNLKYKESDRVLSVMSGLEKIGYKLTLHNKNQQLILRNDLKRLPVSGPAYIDTCNDHRIAMAFTMAAIKYRDGIVLSNLCDADKSFPNFAKEAQKCGLVYNVIDK</sequence>
<dbReference type="Gene3D" id="3.65.10.10">
    <property type="entry name" value="Enolpyruvate transferase domain"/>
    <property type="match status" value="2"/>
</dbReference>
<dbReference type="InterPro" id="IPR013792">
    <property type="entry name" value="RNA3'P_cycl/enolpyr_Trfase_a/b"/>
</dbReference>
<dbReference type="EC" id="2.5.1.19" evidence="3"/>
<dbReference type="Proteomes" id="UP001596020">
    <property type="component" value="Unassembled WGS sequence"/>
</dbReference>
<accession>A0ABV9K724</accession>
<dbReference type="PANTHER" id="PTHR21090:SF5">
    <property type="entry name" value="PENTAFUNCTIONAL AROM POLYPEPTIDE"/>
    <property type="match status" value="1"/>
</dbReference>
<feature type="domain" description="Enolpyruvate transferase" evidence="9">
    <location>
        <begin position="72"/>
        <end position="422"/>
    </location>
</feature>
<dbReference type="PIRSF" id="PIRSF000505">
    <property type="entry name" value="EPSPS"/>
    <property type="match status" value="1"/>
</dbReference>
<reference evidence="11" key="1">
    <citation type="journal article" date="2019" name="Int. J. Syst. Evol. Microbiol.">
        <title>The Global Catalogue of Microorganisms (GCM) 10K type strain sequencing project: providing services to taxonomists for standard genome sequencing and annotation.</title>
        <authorList>
            <consortium name="The Broad Institute Genomics Platform"/>
            <consortium name="The Broad Institute Genome Sequencing Center for Infectious Disease"/>
            <person name="Wu L."/>
            <person name="Ma J."/>
        </authorList>
    </citation>
    <scope>NUCLEOTIDE SEQUENCE [LARGE SCALE GENOMIC DNA]</scope>
    <source>
        <strain evidence="11">CGMCC 4.7357</strain>
    </source>
</reference>
<dbReference type="RefSeq" id="WP_380077615.1">
    <property type="nucleotide sequence ID" value="NZ_JBHSGO010000041.1"/>
</dbReference>
<proteinExistence type="inferred from homology"/>
<dbReference type="InterPro" id="IPR036968">
    <property type="entry name" value="Enolpyruvate_Tfrase_sf"/>
</dbReference>
<evidence type="ECO:0000256" key="7">
    <source>
        <dbReference type="ARBA" id="ARBA00030046"/>
    </source>
</evidence>
<dbReference type="SUPFAM" id="SSF55205">
    <property type="entry name" value="EPT/RTPC-like"/>
    <property type="match status" value="1"/>
</dbReference>
<keyword evidence="11" id="KW-1185">Reference proteome</keyword>
<keyword evidence="6" id="KW-0057">Aromatic amino acid biosynthesis</keyword>
<evidence type="ECO:0000313" key="11">
    <source>
        <dbReference type="Proteomes" id="UP001596020"/>
    </source>
</evidence>
<dbReference type="InterPro" id="IPR023193">
    <property type="entry name" value="EPSP_synthase_CS"/>
</dbReference>
<gene>
    <name evidence="10" type="ORF">ACFO3G_02365</name>
</gene>
<evidence type="ECO:0000256" key="2">
    <source>
        <dbReference type="ARBA" id="ARBA00009948"/>
    </source>
</evidence>
<dbReference type="PROSITE" id="PS00885">
    <property type="entry name" value="EPSP_SYNTHASE_2"/>
    <property type="match status" value="1"/>
</dbReference>
<dbReference type="Pfam" id="PF00275">
    <property type="entry name" value="EPSP_synthase"/>
    <property type="match status" value="1"/>
</dbReference>
<evidence type="ECO:0000259" key="9">
    <source>
        <dbReference type="Pfam" id="PF00275"/>
    </source>
</evidence>
<comment type="catalytic activity">
    <reaction evidence="8">
        <text>3-phosphoshikimate + phosphoenolpyruvate = 5-O-(1-carboxyvinyl)-3-phosphoshikimate + phosphate</text>
        <dbReference type="Rhea" id="RHEA:21256"/>
        <dbReference type="ChEBI" id="CHEBI:43474"/>
        <dbReference type="ChEBI" id="CHEBI:57701"/>
        <dbReference type="ChEBI" id="CHEBI:58702"/>
        <dbReference type="ChEBI" id="CHEBI:145989"/>
        <dbReference type="EC" id="2.5.1.19"/>
    </reaction>
    <physiologicalReaction direction="left-to-right" evidence="8">
        <dbReference type="Rhea" id="RHEA:21257"/>
    </physiologicalReaction>
</comment>
<dbReference type="EMBL" id="JBHSGO010000041">
    <property type="protein sequence ID" value="MFC4665461.1"/>
    <property type="molecule type" value="Genomic_DNA"/>
</dbReference>
<dbReference type="InterPro" id="IPR001986">
    <property type="entry name" value="Enolpyruvate_Tfrase_dom"/>
</dbReference>
<keyword evidence="4" id="KW-0028">Amino-acid biosynthesis</keyword>
<evidence type="ECO:0000256" key="6">
    <source>
        <dbReference type="ARBA" id="ARBA00023141"/>
    </source>
</evidence>
<evidence type="ECO:0000256" key="3">
    <source>
        <dbReference type="ARBA" id="ARBA00012450"/>
    </source>
</evidence>
<comment type="caution">
    <text evidence="10">The sequence shown here is derived from an EMBL/GenBank/DDBJ whole genome shotgun (WGS) entry which is preliminary data.</text>
</comment>
<dbReference type="InterPro" id="IPR006264">
    <property type="entry name" value="EPSP_synthase"/>
</dbReference>
<evidence type="ECO:0000256" key="5">
    <source>
        <dbReference type="ARBA" id="ARBA00022679"/>
    </source>
</evidence>